<reference evidence="1" key="1">
    <citation type="journal article" date="2010" name="Science">
        <title>Plasticity of animal genome architecture unmasked by rapid evolution of a pelagic tunicate.</title>
        <authorList>
            <person name="Denoeud F."/>
            <person name="Henriet S."/>
            <person name="Mungpakdee S."/>
            <person name="Aury J.M."/>
            <person name="Da Silva C."/>
            <person name="Brinkmann H."/>
            <person name="Mikhaleva J."/>
            <person name="Olsen L.C."/>
            <person name="Jubin C."/>
            <person name="Canestro C."/>
            <person name="Bouquet J.M."/>
            <person name="Danks G."/>
            <person name="Poulain J."/>
            <person name="Campsteijn C."/>
            <person name="Adamski M."/>
            <person name="Cross I."/>
            <person name="Yadetie F."/>
            <person name="Muffato M."/>
            <person name="Louis A."/>
            <person name="Butcher S."/>
            <person name="Tsagkogeorga G."/>
            <person name="Konrad A."/>
            <person name="Singh S."/>
            <person name="Jensen M.F."/>
            <person name="Cong E.H."/>
            <person name="Eikeseth-Otteraa H."/>
            <person name="Noel B."/>
            <person name="Anthouard V."/>
            <person name="Porcel B.M."/>
            <person name="Kachouri-Lafond R."/>
            <person name="Nishino A."/>
            <person name="Ugolini M."/>
            <person name="Chourrout P."/>
            <person name="Nishida H."/>
            <person name="Aasland R."/>
            <person name="Huzurbazar S."/>
            <person name="Westhof E."/>
            <person name="Delsuc F."/>
            <person name="Lehrach H."/>
            <person name="Reinhardt R."/>
            <person name="Weissenbach J."/>
            <person name="Roy S.W."/>
            <person name="Artiguenave F."/>
            <person name="Postlethwait J.H."/>
            <person name="Manak J.R."/>
            <person name="Thompson E.M."/>
            <person name="Jaillon O."/>
            <person name="Du Pasquier L."/>
            <person name="Boudinot P."/>
            <person name="Liberles D.A."/>
            <person name="Volff J.N."/>
            <person name="Philippe H."/>
            <person name="Lenhard B."/>
            <person name="Roest Crollius H."/>
            <person name="Wincker P."/>
            <person name="Chourrout D."/>
        </authorList>
    </citation>
    <scope>NUCLEOTIDE SEQUENCE [LARGE SCALE GENOMIC DNA]</scope>
</reference>
<dbReference type="AlphaFoldDB" id="E4Y403"/>
<evidence type="ECO:0000313" key="1">
    <source>
        <dbReference type="EMBL" id="CBY30401.1"/>
    </source>
</evidence>
<accession>E4Y403</accession>
<proteinExistence type="predicted"/>
<organism evidence="1">
    <name type="scientific">Oikopleura dioica</name>
    <name type="common">Tunicate</name>
    <dbReference type="NCBI Taxonomy" id="34765"/>
    <lineage>
        <taxon>Eukaryota</taxon>
        <taxon>Metazoa</taxon>
        <taxon>Chordata</taxon>
        <taxon>Tunicata</taxon>
        <taxon>Appendicularia</taxon>
        <taxon>Copelata</taxon>
        <taxon>Oikopleuridae</taxon>
        <taxon>Oikopleura</taxon>
    </lineage>
</organism>
<protein>
    <submittedName>
        <fullName evidence="1">Uncharacterized protein</fullName>
    </submittedName>
</protein>
<name>E4Y403_OIKDI</name>
<dbReference type="Proteomes" id="UP000011014">
    <property type="component" value="Unassembled WGS sequence"/>
</dbReference>
<gene>
    <name evidence="1" type="ORF">GSOID_T00018267001</name>
</gene>
<sequence length="74" mass="8457">MHTWVLSYKEQCIYKLYRLSCPITSFIFSRRNSGISINLSGDSSATLIKNFIESRKNDKQANLKSLSIRIALSV</sequence>
<dbReference type="EMBL" id="FN654275">
    <property type="protein sequence ID" value="CBY30401.1"/>
    <property type="molecule type" value="Genomic_DNA"/>
</dbReference>